<sequence>MLGVDEPPAIRQQHRVHPVLVEPVQVNHVRSQPLSFARPVISNQLLDCLTVTDIVEQVTGQHRRRPLEPAQQLGVRTLRRRRTIDRPLARQIKPIPPRALRR</sequence>
<name>A0A1Y0CGV4_9MYCO</name>
<evidence type="ECO:0000313" key="2">
    <source>
        <dbReference type="Proteomes" id="UP000195331"/>
    </source>
</evidence>
<organism evidence="1 2">
    <name type="scientific">Mycobacterium dioxanotrophicus</name>
    <dbReference type="NCBI Taxonomy" id="482462"/>
    <lineage>
        <taxon>Bacteria</taxon>
        <taxon>Bacillati</taxon>
        <taxon>Actinomycetota</taxon>
        <taxon>Actinomycetes</taxon>
        <taxon>Mycobacteriales</taxon>
        <taxon>Mycobacteriaceae</taxon>
        <taxon>Mycobacterium</taxon>
    </lineage>
</organism>
<reference evidence="1 2" key="1">
    <citation type="submission" date="2017-04" db="EMBL/GenBank/DDBJ databases">
        <title>Whole Genome Sequence of 1,4-Dioxane Degrading Bacterium Mycobacterium dioxanotrophicus PH-06.</title>
        <authorList>
            <person name="He Y."/>
        </authorList>
    </citation>
    <scope>NUCLEOTIDE SEQUENCE [LARGE SCALE GENOMIC DNA]</scope>
    <source>
        <strain evidence="1 2">PH-06</strain>
        <plasmid evidence="1 2">unnamed2</plasmid>
    </source>
</reference>
<accession>A0A1Y0CGV4</accession>
<dbReference type="EMBL" id="CP020811">
    <property type="protein sequence ID" value="ART74372.1"/>
    <property type="molecule type" value="Genomic_DNA"/>
</dbReference>
<keyword evidence="1" id="KW-0614">Plasmid</keyword>
<evidence type="ECO:0000313" key="1">
    <source>
        <dbReference type="EMBL" id="ART74372.1"/>
    </source>
</evidence>
<proteinExistence type="predicted"/>
<gene>
    <name evidence="1" type="ORF">BTO20_37775</name>
</gene>
<dbReference type="AlphaFoldDB" id="A0A1Y0CGV4"/>
<dbReference type="Proteomes" id="UP000195331">
    <property type="component" value="Plasmid unnamed2"/>
</dbReference>
<protein>
    <submittedName>
        <fullName evidence="1">Uncharacterized protein</fullName>
    </submittedName>
</protein>
<keyword evidence="2" id="KW-1185">Reference proteome</keyword>
<geneLocation type="plasmid" evidence="1 2">
    <name>unnamed2</name>
</geneLocation>
<dbReference type="KEGG" id="mdx:BTO20_37775"/>